<gene>
    <name evidence="6" type="ORF">ANTHELSMS3_02325</name>
</gene>
<dbReference type="InterPro" id="IPR005119">
    <property type="entry name" value="LysR_subst-bd"/>
</dbReference>
<keyword evidence="2" id="KW-0805">Transcription regulation</keyword>
<keyword evidence="7" id="KW-1185">Reference proteome</keyword>
<dbReference type="OrthoDB" id="9815174at2"/>
<dbReference type="FunFam" id="1.10.10.10:FF:000001">
    <property type="entry name" value="LysR family transcriptional regulator"/>
    <property type="match status" value="1"/>
</dbReference>
<dbReference type="InterPro" id="IPR000847">
    <property type="entry name" value="LysR_HTH_N"/>
</dbReference>
<feature type="domain" description="HTH lysR-type" evidence="5">
    <location>
        <begin position="1"/>
        <end position="60"/>
    </location>
</feature>
<accession>A0A222E4X3</accession>
<dbReference type="CDD" id="cd08414">
    <property type="entry name" value="PBP2_LTTR_aromatics_like"/>
    <property type="match status" value="1"/>
</dbReference>
<dbReference type="GO" id="GO:0003677">
    <property type="term" value="F:DNA binding"/>
    <property type="evidence" value="ECO:0007669"/>
    <property type="project" value="UniProtKB-KW"/>
</dbReference>
<comment type="similarity">
    <text evidence="1">Belongs to the LysR transcriptional regulatory family.</text>
</comment>
<protein>
    <submittedName>
        <fullName evidence="6">Hca operon transcriptional activator HcaR</fullName>
    </submittedName>
</protein>
<reference evidence="6 7" key="1">
    <citation type="submission" date="2017-07" db="EMBL/GenBank/DDBJ databases">
        <title>Genome Sequence of Antarctobacter heliothermus Strain SMS3 Isolated from a culture of the Diatom Skeletonema marinoi.</title>
        <authorList>
            <person name="Topel M."/>
            <person name="Pinder M.I.M."/>
            <person name="Johansson O.N."/>
            <person name="Kourtchenko O."/>
            <person name="Godhe A."/>
            <person name="Clarke A.K."/>
        </authorList>
    </citation>
    <scope>NUCLEOTIDE SEQUENCE [LARGE SCALE GENOMIC DNA]</scope>
    <source>
        <strain evidence="6 7">SMS3</strain>
    </source>
</reference>
<evidence type="ECO:0000259" key="5">
    <source>
        <dbReference type="PROSITE" id="PS50931"/>
    </source>
</evidence>
<dbReference type="Gene3D" id="3.40.190.10">
    <property type="entry name" value="Periplasmic binding protein-like II"/>
    <property type="match status" value="2"/>
</dbReference>
<dbReference type="GO" id="GO:0003700">
    <property type="term" value="F:DNA-binding transcription factor activity"/>
    <property type="evidence" value="ECO:0007669"/>
    <property type="project" value="InterPro"/>
</dbReference>
<dbReference type="GO" id="GO:0032993">
    <property type="term" value="C:protein-DNA complex"/>
    <property type="evidence" value="ECO:0007669"/>
    <property type="project" value="TreeGrafter"/>
</dbReference>
<dbReference type="InterPro" id="IPR036388">
    <property type="entry name" value="WH-like_DNA-bd_sf"/>
</dbReference>
<dbReference type="EMBL" id="CP022540">
    <property type="protein sequence ID" value="ASP21001.1"/>
    <property type="molecule type" value="Genomic_DNA"/>
</dbReference>
<dbReference type="KEGG" id="aht:ANTHELSMS3_02325"/>
<dbReference type="Gene3D" id="1.10.10.10">
    <property type="entry name" value="Winged helix-like DNA-binding domain superfamily/Winged helix DNA-binding domain"/>
    <property type="match status" value="1"/>
</dbReference>
<keyword evidence="3" id="KW-0238">DNA-binding</keyword>
<organism evidence="6 7">
    <name type="scientific">Antarctobacter heliothermus</name>
    <dbReference type="NCBI Taxonomy" id="74033"/>
    <lineage>
        <taxon>Bacteria</taxon>
        <taxon>Pseudomonadati</taxon>
        <taxon>Pseudomonadota</taxon>
        <taxon>Alphaproteobacteria</taxon>
        <taxon>Rhodobacterales</taxon>
        <taxon>Roseobacteraceae</taxon>
        <taxon>Antarctobacter</taxon>
    </lineage>
</organism>
<dbReference type="InterPro" id="IPR036390">
    <property type="entry name" value="WH_DNA-bd_sf"/>
</dbReference>
<dbReference type="PRINTS" id="PR00039">
    <property type="entry name" value="HTHLYSR"/>
</dbReference>
<dbReference type="Pfam" id="PF03466">
    <property type="entry name" value="LysR_substrate"/>
    <property type="match status" value="1"/>
</dbReference>
<dbReference type="RefSeq" id="WP_094034978.1">
    <property type="nucleotide sequence ID" value="NZ_CP022540.1"/>
</dbReference>
<proteinExistence type="inferred from homology"/>
<dbReference type="Proteomes" id="UP000203589">
    <property type="component" value="Chromosome"/>
</dbReference>
<dbReference type="SUPFAM" id="SSF53850">
    <property type="entry name" value="Periplasmic binding protein-like II"/>
    <property type="match status" value="1"/>
</dbReference>
<evidence type="ECO:0000256" key="3">
    <source>
        <dbReference type="ARBA" id="ARBA00023125"/>
    </source>
</evidence>
<dbReference type="PROSITE" id="PS50931">
    <property type="entry name" value="HTH_LYSR"/>
    <property type="match status" value="1"/>
</dbReference>
<dbReference type="AlphaFoldDB" id="A0A222E4X3"/>
<evidence type="ECO:0000256" key="2">
    <source>
        <dbReference type="ARBA" id="ARBA00023015"/>
    </source>
</evidence>
<evidence type="ECO:0000313" key="7">
    <source>
        <dbReference type="Proteomes" id="UP000203589"/>
    </source>
</evidence>
<keyword evidence="4" id="KW-0804">Transcription</keyword>
<evidence type="ECO:0000256" key="4">
    <source>
        <dbReference type="ARBA" id="ARBA00023163"/>
    </source>
</evidence>
<name>A0A222E4X3_9RHOB</name>
<evidence type="ECO:0000256" key="1">
    <source>
        <dbReference type="ARBA" id="ARBA00009437"/>
    </source>
</evidence>
<dbReference type="PANTHER" id="PTHR30346">
    <property type="entry name" value="TRANSCRIPTIONAL DUAL REGULATOR HCAR-RELATED"/>
    <property type="match status" value="1"/>
</dbReference>
<dbReference type="PANTHER" id="PTHR30346:SF0">
    <property type="entry name" value="HCA OPERON TRANSCRIPTIONAL ACTIVATOR HCAR"/>
    <property type="match status" value="1"/>
</dbReference>
<dbReference type="Pfam" id="PF00126">
    <property type="entry name" value="HTH_1"/>
    <property type="match status" value="1"/>
</dbReference>
<dbReference type="SUPFAM" id="SSF46785">
    <property type="entry name" value="Winged helix' DNA-binding domain"/>
    <property type="match status" value="1"/>
</dbReference>
<evidence type="ECO:0000313" key="6">
    <source>
        <dbReference type="EMBL" id="ASP21001.1"/>
    </source>
</evidence>
<sequence length="311" mass="34240">MNLQTRHMRYFVAVAEELNFHRAADRLHMSQPALWRQIRDLEITLGATLLNRDPRGISLTASGAAFLEDCGDILERMEHSCQRARRIANGQGGTLNIAFNEIAGRRAELPRFLHAFRESFPGVDLQLHVLMSQAQVDALRSGEVDAGFLFRQRSDRSEFQSCRIAEDGYALAMPRGHPLARTPTLMLADLAGTPLIMPNPRSNGAVHDRVQSAFRKAGVSPKVSQYADNENTIVNLVSAGIGLAFLNTSFRPSERNGVVLRPLDDLCMSVDLELAWKATNSNPALARFVELVGSLAGDLELMASLMETGMG</sequence>